<keyword evidence="8" id="KW-0406">Ion transport</keyword>
<feature type="transmembrane region" description="Helical" evidence="12">
    <location>
        <begin position="678"/>
        <end position="704"/>
    </location>
</feature>
<dbReference type="AlphaFoldDB" id="A0A8S3SFR0"/>
<feature type="transmembrane region" description="Helical" evidence="12">
    <location>
        <begin position="501"/>
        <end position="523"/>
    </location>
</feature>
<feature type="transmembrane region" description="Helical" evidence="12">
    <location>
        <begin position="606"/>
        <end position="628"/>
    </location>
</feature>
<keyword evidence="3" id="KW-1003">Cell membrane</keyword>
<dbReference type="OrthoDB" id="6281279at2759"/>
<evidence type="ECO:0000256" key="9">
    <source>
        <dbReference type="ARBA" id="ARBA00023303"/>
    </source>
</evidence>
<dbReference type="PRINTS" id="PR01415">
    <property type="entry name" value="ANKYRIN"/>
</dbReference>
<dbReference type="Proteomes" id="UP000683360">
    <property type="component" value="Unassembled WGS sequence"/>
</dbReference>
<evidence type="ECO:0000256" key="1">
    <source>
        <dbReference type="ARBA" id="ARBA00004651"/>
    </source>
</evidence>
<feature type="region of interest" description="Disordered" evidence="11">
    <location>
        <begin position="815"/>
        <end position="919"/>
    </location>
</feature>
<keyword evidence="6" id="KW-0677">Repeat</keyword>
<reference evidence="13" key="1">
    <citation type="submission" date="2021-03" db="EMBL/GenBank/DDBJ databases">
        <authorList>
            <person name="Bekaert M."/>
        </authorList>
    </citation>
    <scope>NUCLEOTIDE SEQUENCE</scope>
</reference>
<evidence type="ECO:0000256" key="3">
    <source>
        <dbReference type="ARBA" id="ARBA00022475"/>
    </source>
</evidence>
<evidence type="ECO:0000313" key="13">
    <source>
        <dbReference type="EMBL" id="CAG2219788.1"/>
    </source>
</evidence>
<dbReference type="GO" id="GO:0005262">
    <property type="term" value="F:calcium channel activity"/>
    <property type="evidence" value="ECO:0007669"/>
    <property type="project" value="UniProtKB-KW"/>
</dbReference>
<organism evidence="13 14">
    <name type="scientific">Mytilus edulis</name>
    <name type="common">Blue mussel</name>
    <dbReference type="NCBI Taxonomy" id="6550"/>
    <lineage>
        <taxon>Eukaryota</taxon>
        <taxon>Metazoa</taxon>
        <taxon>Spiralia</taxon>
        <taxon>Lophotrochozoa</taxon>
        <taxon>Mollusca</taxon>
        <taxon>Bivalvia</taxon>
        <taxon>Autobranchia</taxon>
        <taxon>Pteriomorphia</taxon>
        <taxon>Mytilida</taxon>
        <taxon>Mytiloidea</taxon>
        <taxon>Mytilidae</taxon>
        <taxon>Mytilinae</taxon>
        <taxon>Mytilus</taxon>
    </lineage>
</organism>
<dbReference type="PROSITE" id="PS50088">
    <property type="entry name" value="ANK_REPEAT"/>
    <property type="match status" value="2"/>
</dbReference>
<keyword evidence="12" id="KW-0472">Membrane</keyword>
<evidence type="ECO:0000256" key="2">
    <source>
        <dbReference type="ARBA" id="ARBA00022448"/>
    </source>
</evidence>
<dbReference type="Pfam" id="PF12796">
    <property type="entry name" value="Ank_2"/>
    <property type="match status" value="1"/>
</dbReference>
<dbReference type="PANTHER" id="PTHR10582">
    <property type="entry name" value="TRANSIENT RECEPTOR POTENTIAL ION CHANNEL PROTEIN"/>
    <property type="match status" value="1"/>
</dbReference>
<feature type="repeat" description="ANK" evidence="10">
    <location>
        <begin position="154"/>
        <end position="176"/>
    </location>
</feature>
<dbReference type="SUPFAM" id="SSF48403">
    <property type="entry name" value="Ankyrin repeat"/>
    <property type="match status" value="1"/>
</dbReference>
<proteinExistence type="predicted"/>
<gene>
    <name evidence="13" type="ORF">MEDL_33295</name>
</gene>
<keyword evidence="5" id="KW-0107">Calcium channel</keyword>
<dbReference type="PANTHER" id="PTHR10582:SF31">
    <property type="entry name" value="TRANSIENT RECEPTOR POTENTIAL CATION CHANNEL SUBFAMILY V MEMBER 6-LIKE"/>
    <property type="match status" value="1"/>
</dbReference>
<keyword evidence="4" id="KW-0109">Calcium transport</keyword>
<evidence type="ECO:0000256" key="7">
    <source>
        <dbReference type="ARBA" id="ARBA00022837"/>
    </source>
</evidence>
<dbReference type="InterPro" id="IPR024862">
    <property type="entry name" value="TRPV"/>
</dbReference>
<dbReference type="SMART" id="SM00248">
    <property type="entry name" value="ANK"/>
    <property type="match status" value="5"/>
</dbReference>
<evidence type="ECO:0000256" key="12">
    <source>
        <dbReference type="SAM" id="Phobius"/>
    </source>
</evidence>
<sequence length="970" mass="111440">MDEEYEKGYSSFESKREKGYVTIDEGLKIIKRSKSQPAGEKHKKKTFTTRRKMDRNTRRHFITLLDTNHDSFLQELSSGIKANSNEKVRELLTIMENKCSPLHCMKHYREGEDKSETLLHMAVKYEDDFDIIKRIIDLCPDLLSLARETSKNYQGQTPLHIAITRGDDNVTELLLSSSNLESERKQYSSRTKLTMINTPAVGRIFANTVMMGELPLSVAALTFNETIVDLLLDHGANMHSENSCGDTVLHSLVKYAAVYPNKTDNVINMFTYLIERMRENNTSHGRYQGIDTDIFLKEDSYVWFLKNDEFLTPLQLSAKLGVVEIFQFIINLENVYSFVSTHDGLFDVKLYDITEIDTVANHHVASTTTANEGYGSKKVSRNIDGVSRTSIKSKTNCNPFKCSQFDNPETESILEMMFDFDYQSHSAFRIIETIPVKNIILEKWQKLRYIYFIWGFLHVLMTVFLTMEIVIRSELYALKTASNTSTLEITVPDASKTFAEFVSWMSVVLGGGVYCLMVLLLLIAKKRRPNTLRYIFHNLGYVFFLIAFSVSLFVDFFMTRTKSTHDNIALILAVIAGWWFSVFFLRAIRLFSFFTEMIRRVIIGDLLRFSVIISFMLFAFTAGMYAVFVGAVRLDQQTPAYEEAVTEHFSSFGGAMLTMFKLMLGLDDFGVLNQARIPGLAIALYIVFALLTYVLLINSLIAMMSQTCAVVLEDRYPQWRLQQLSVVLFLEDLFCLSCIRYIFGSPGTEKEIRGFDPVSKQNKIYSRYFLKIHSLQTTYASEEDREAMKKTVKEKEPIRMDGSLRSDQGTLNYLLKTGYPPSIRRRTTRRMNQPEMKTPSISIDDVDGTQRKKSPRRNKHLSRVREEEEIITKQSAAKLGSEPDLIRSEKSPQSRRRRYHSENMHEKENRKSPSVASVASDYTRSDGLLTPVENKLHVHGHLNSCPERKELFIPNGYPHVDIEPYPHASE</sequence>
<evidence type="ECO:0000256" key="4">
    <source>
        <dbReference type="ARBA" id="ARBA00022568"/>
    </source>
</evidence>
<feature type="repeat" description="ANK" evidence="10">
    <location>
        <begin position="211"/>
        <end position="243"/>
    </location>
</feature>
<keyword evidence="14" id="KW-1185">Reference proteome</keyword>
<keyword evidence="10" id="KW-0040">ANK repeat</keyword>
<evidence type="ECO:0000256" key="6">
    <source>
        <dbReference type="ARBA" id="ARBA00022737"/>
    </source>
</evidence>
<dbReference type="PROSITE" id="PS50297">
    <property type="entry name" value="ANK_REP_REGION"/>
    <property type="match status" value="2"/>
</dbReference>
<evidence type="ECO:0000256" key="11">
    <source>
        <dbReference type="SAM" id="MobiDB-lite"/>
    </source>
</evidence>
<feature type="compositionally biased region" description="Basic residues" evidence="11">
    <location>
        <begin position="851"/>
        <end position="862"/>
    </location>
</feature>
<feature type="compositionally biased region" description="Basic and acidic residues" evidence="11">
    <location>
        <begin position="900"/>
        <end position="911"/>
    </location>
</feature>
<keyword evidence="2" id="KW-0813">Transport</keyword>
<feature type="transmembrane region" description="Helical" evidence="12">
    <location>
        <begin position="449"/>
        <end position="471"/>
    </location>
</feature>
<name>A0A8S3SFR0_MYTED</name>
<keyword evidence="12" id="KW-1133">Transmembrane helix</keyword>
<dbReference type="GO" id="GO:0005886">
    <property type="term" value="C:plasma membrane"/>
    <property type="evidence" value="ECO:0007669"/>
    <property type="project" value="UniProtKB-SubCell"/>
</dbReference>
<dbReference type="InterPro" id="IPR002110">
    <property type="entry name" value="Ankyrin_rpt"/>
</dbReference>
<dbReference type="Gene3D" id="1.25.40.20">
    <property type="entry name" value="Ankyrin repeat-containing domain"/>
    <property type="match status" value="1"/>
</dbReference>
<comment type="caution">
    <text evidence="13">The sequence shown here is derived from an EMBL/GenBank/DDBJ whole genome shotgun (WGS) entry which is preliminary data.</text>
</comment>
<dbReference type="GO" id="GO:0098703">
    <property type="term" value="P:calcium ion import across plasma membrane"/>
    <property type="evidence" value="ECO:0007669"/>
    <property type="project" value="TreeGrafter"/>
</dbReference>
<evidence type="ECO:0000256" key="8">
    <source>
        <dbReference type="ARBA" id="ARBA00023065"/>
    </source>
</evidence>
<keyword evidence="7" id="KW-0106">Calcium</keyword>
<keyword evidence="12" id="KW-0812">Transmembrane</keyword>
<evidence type="ECO:0000313" key="14">
    <source>
        <dbReference type="Proteomes" id="UP000683360"/>
    </source>
</evidence>
<feature type="transmembrane region" description="Helical" evidence="12">
    <location>
        <begin position="568"/>
        <end position="585"/>
    </location>
</feature>
<protein>
    <submittedName>
        <fullName evidence="13">Uncharacterized protein</fullName>
    </submittedName>
</protein>
<dbReference type="EMBL" id="CAJPWZ010001641">
    <property type="protein sequence ID" value="CAG2219788.1"/>
    <property type="molecule type" value="Genomic_DNA"/>
</dbReference>
<accession>A0A8S3SFR0</accession>
<evidence type="ECO:0000256" key="5">
    <source>
        <dbReference type="ARBA" id="ARBA00022673"/>
    </source>
</evidence>
<evidence type="ECO:0000256" key="10">
    <source>
        <dbReference type="PROSITE-ProRule" id="PRU00023"/>
    </source>
</evidence>
<feature type="transmembrane region" description="Helical" evidence="12">
    <location>
        <begin position="535"/>
        <end position="556"/>
    </location>
</feature>
<keyword evidence="9" id="KW-0407">Ion channel</keyword>
<dbReference type="InterPro" id="IPR036770">
    <property type="entry name" value="Ankyrin_rpt-contain_sf"/>
</dbReference>
<comment type="subcellular location">
    <subcellularLocation>
        <location evidence="1">Cell membrane</location>
        <topology evidence="1">Multi-pass membrane protein</topology>
    </subcellularLocation>
</comment>